<dbReference type="InterPro" id="IPR027417">
    <property type="entry name" value="P-loop_NTPase"/>
</dbReference>
<dbReference type="Gene3D" id="3.40.50.300">
    <property type="entry name" value="P-loop containing nucleotide triphosphate hydrolases"/>
    <property type="match status" value="2"/>
</dbReference>
<feature type="domain" description="AAA+ ATPase" evidence="1">
    <location>
        <begin position="188"/>
        <end position="557"/>
    </location>
</feature>
<evidence type="ECO:0000313" key="2">
    <source>
        <dbReference type="EMBL" id="KJR79110.1"/>
    </source>
</evidence>
<protein>
    <submittedName>
        <fullName evidence="3">ATP-binding protein</fullName>
    </submittedName>
    <submittedName>
        <fullName evidence="2">ATPase AAA</fullName>
    </submittedName>
</protein>
<sequence>MSSDELYNSIKDRMEKARALAVTLGDVIGSVARNIPNKVEENQFVVNVVVSPEVYYKYSFLGKIGIFLGVVDIRTLYFILLKVIGYERSDVTNYLFDGPPVVSSVDEENPGTLINNVVIKCEMLTKLDVLSSSEIQPADVIVEPQSPVIIPRAEVIERALGINAGSLKLGFLDIEGERVKVSTSLDELNYHFLILGTTGAGKTSFIKDLLSGLYKLDEEGSKAFIFDTTGDYYHMFLPPDFTSKKVMEGVRAFEELYGKLSGIELDVVYPVTRGWLRKYLSGDYSINKITSTYYDLYVKPLVTYLERKGVKLYTSIVDNTINISSSSWSSKITVHPFFFKFSSVKRILYKLNPYFSEQGSHFLKIITTKSELAKLNTLREFVDALDDNVFEKMKLHRSTRENILRGLYLLLETGMFDLKLKRSSIRKVVDKGAKIVVFDLYNSEVDDLAQKIFVYYILDRIFALREARLRKGEAKGRYLIVIDEAHKFFPSMRGGEEDNYYVRRVASKISLMMRLGRRRKIGFIFATHNPNDLNDIVVQLSNTKVIFRIRQEIAELFGLSRNEAKVLSWEGNGVAFIISPWLREGRVKIRVPVPPPVGHYDLSRT</sequence>
<keyword evidence="3" id="KW-0067">ATP-binding</keyword>
<dbReference type="PATRIC" id="fig|1326980.8.peg.939"/>
<dbReference type="EMBL" id="JZWS01000022">
    <property type="protein sequence ID" value="KJR79110.1"/>
    <property type="molecule type" value="Genomic_DNA"/>
</dbReference>
<dbReference type="SUPFAM" id="SSF52540">
    <property type="entry name" value="P-loop containing nucleoside triphosphate hydrolases"/>
    <property type="match status" value="1"/>
</dbReference>
<dbReference type="PANTHER" id="PTHR30121:SF1">
    <property type="entry name" value="AAA+ ATPASE DOMAIN-CONTAINING PROTEIN"/>
    <property type="match status" value="1"/>
</dbReference>
<reference evidence="2" key="1">
    <citation type="submission" date="2015-03" db="EMBL/GenBank/DDBJ databases">
        <title>Metagenome Sequencing of an Archaeal-Dominated Microbial Community from a Hot Spring at the Los Azufres Geothermal Field, Mexico.</title>
        <authorList>
            <person name="Servin-Garciduenas L.E."/>
            <person name="Martinez-Romero E."/>
        </authorList>
    </citation>
    <scope>NUCLEOTIDE SEQUENCE [LARGE SCALE GENOMIC DNA]</scope>
    <source>
        <strain evidence="2">AZ1-454</strain>
    </source>
</reference>
<dbReference type="PANTHER" id="PTHR30121">
    <property type="entry name" value="UNCHARACTERIZED PROTEIN YJGR-RELATED"/>
    <property type="match status" value="1"/>
</dbReference>
<dbReference type="InterPro" id="IPR003593">
    <property type="entry name" value="AAA+_ATPase"/>
</dbReference>
<gene>
    <name evidence="3" type="ORF">TQ35_007375</name>
    <name evidence="2" type="ORF">TQ35_03670</name>
</gene>
<dbReference type="InterPro" id="IPR002789">
    <property type="entry name" value="HerA_central"/>
</dbReference>
<evidence type="ECO:0000313" key="3">
    <source>
        <dbReference type="EMBL" id="MCL7344375.1"/>
    </source>
</evidence>
<evidence type="ECO:0000259" key="1">
    <source>
        <dbReference type="SMART" id="SM00382"/>
    </source>
</evidence>
<proteinExistence type="predicted"/>
<reference evidence="3" key="2">
    <citation type="submission" date="2022-05" db="EMBL/GenBank/DDBJ databases">
        <title>Metagenome Sequencing of an Archaeal-Dominated Microbial Community from a Hot Spring at the Los Azufres Geothermal Field, Mexico.</title>
        <authorList>
            <person name="Marin-Paredes R."/>
            <person name="Martinez-Romero E."/>
            <person name="Servin-Garciduenas L.E."/>
        </authorList>
    </citation>
    <scope>NUCLEOTIDE SEQUENCE</scope>
    <source>
        <strain evidence="3">AZ1-454</strain>
    </source>
</reference>
<keyword evidence="3" id="KW-0547">Nucleotide-binding</keyword>
<dbReference type="GO" id="GO:0005524">
    <property type="term" value="F:ATP binding"/>
    <property type="evidence" value="ECO:0007669"/>
    <property type="project" value="UniProtKB-KW"/>
</dbReference>
<name>A0A0F2LRK4_9CREN</name>
<dbReference type="Pfam" id="PF01935">
    <property type="entry name" value="DUF87"/>
    <property type="match status" value="1"/>
</dbReference>
<dbReference type="SMART" id="SM00382">
    <property type="entry name" value="AAA"/>
    <property type="match status" value="1"/>
</dbReference>
<dbReference type="InterPro" id="IPR051162">
    <property type="entry name" value="T4SS_component"/>
</dbReference>
<comment type="caution">
    <text evidence="2">The sequence shown here is derived from an EMBL/GenBank/DDBJ whole genome shotgun (WGS) entry which is preliminary data.</text>
</comment>
<dbReference type="AlphaFoldDB" id="A0A0F2LRK4"/>
<organism evidence="2">
    <name type="scientific">Candidatus Aramenus sulfurataquae</name>
    <dbReference type="NCBI Taxonomy" id="1326980"/>
    <lineage>
        <taxon>Archaea</taxon>
        <taxon>Thermoproteota</taxon>
        <taxon>Thermoprotei</taxon>
        <taxon>Sulfolobales</taxon>
        <taxon>Sulfolobaceae</taxon>
        <taxon>Candidatus Aramenus</taxon>
    </lineage>
</organism>
<accession>A0A0F2LRK4</accession>
<dbReference type="EMBL" id="JZWS02000007">
    <property type="protein sequence ID" value="MCL7344375.1"/>
    <property type="molecule type" value="Genomic_DNA"/>
</dbReference>